<dbReference type="Proteomes" id="UP001589683">
    <property type="component" value="Unassembled WGS sequence"/>
</dbReference>
<evidence type="ECO:0000256" key="2">
    <source>
        <dbReference type="ARBA" id="ARBA00023015"/>
    </source>
</evidence>
<dbReference type="PROSITE" id="PS50931">
    <property type="entry name" value="HTH_LYSR"/>
    <property type="match status" value="1"/>
</dbReference>
<dbReference type="RefSeq" id="WP_213887681.1">
    <property type="nucleotide sequence ID" value="NZ_JAGFNU010000001.1"/>
</dbReference>
<evidence type="ECO:0000313" key="6">
    <source>
        <dbReference type="EMBL" id="MFB9230415.1"/>
    </source>
</evidence>
<accession>A0ABV5JAD5</accession>
<keyword evidence="3" id="KW-0238">DNA-binding</keyword>
<evidence type="ECO:0000256" key="4">
    <source>
        <dbReference type="ARBA" id="ARBA00023163"/>
    </source>
</evidence>
<evidence type="ECO:0000259" key="5">
    <source>
        <dbReference type="PROSITE" id="PS50931"/>
    </source>
</evidence>
<dbReference type="Pfam" id="PF00126">
    <property type="entry name" value="HTH_1"/>
    <property type="match status" value="1"/>
</dbReference>
<comment type="similarity">
    <text evidence="1">Belongs to the LysR transcriptional regulatory family.</text>
</comment>
<dbReference type="InterPro" id="IPR036390">
    <property type="entry name" value="WH_DNA-bd_sf"/>
</dbReference>
<gene>
    <name evidence="6" type="ORF">ACFFUT_01280</name>
</gene>
<dbReference type="Gene3D" id="1.10.10.10">
    <property type="entry name" value="Winged helix-like DNA-binding domain superfamily/Winged helix DNA-binding domain"/>
    <property type="match status" value="1"/>
</dbReference>
<evidence type="ECO:0000313" key="7">
    <source>
        <dbReference type="Proteomes" id="UP001589683"/>
    </source>
</evidence>
<reference evidence="6 7" key="1">
    <citation type="submission" date="2024-09" db="EMBL/GenBank/DDBJ databases">
        <authorList>
            <person name="Sun Q."/>
            <person name="Mori K."/>
        </authorList>
    </citation>
    <scope>NUCLEOTIDE SEQUENCE [LARGE SCALE GENOMIC DNA]</scope>
    <source>
        <strain evidence="6 7">CECT 8726</strain>
    </source>
</reference>
<organism evidence="6 7">
    <name type="scientific">Pseudohalocynthiibacter aestuariivivens</name>
    <dbReference type="NCBI Taxonomy" id="1591409"/>
    <lineage>
        <taxon>Bacteria</taxon>
        <taxon>Pseudomonadati</taxon>
        <taxon>Pseudomonadota</taxon>
        <taxon>Alphaproteobacteria</taxon>
        <taxon>Rhodobacterales</taxon>
        <taxon>Paracoccaceae</taxon>
        <taxon>Pseudohalocynthiibacter</taxon>
    </lineage>
</organism>
<dbReference type="InterPro" id="IPR036388">
    <property type="entry name" value="WH-like_DNA-bd_sf"/>
</dbReference>
<dbReference type="SUPFAM" id="SSF53850">
    <property type="entry name" value="Periplasmic binding protein-like II"/>
    <property type="match status" value="1"/>
</dbReference>
<protein>
    <submittedName>
        <fullName evidence="6">LysR family transcriptional regulator</fullName>
    </submittedName>
</protein>
<dbReference type="PRINTS" id="PR00039">
    <property type="entry name" value="HTHLYSR"/>
</dbReference>
<name>A0ABV5JAD5_9RHOB</name>
<dbReference type="InterPro" id="IPR000847">
    <property type="entry name" value="LysR_HTH_N"/>
</dbReference>
<dbReference type="PANTHER" id="PTHR30427">
    <property type="entry name" value="TRANSCRIPTIONAL ACTIVATOR PROTEIN LYSR"/>
    <property type="match status" value="1"/>
</dbReference>
<comment type="caution">
    <text evidence="6">The sequence shown here is derived from an EMBL/GenBank/DDBJ whole genome shotgun (WGS) entry which is preliminary data.</text>
</comment>
<dbReference type="PANTHER" id="PTHR30427:SF1">
    <property type="entry name" value="TRANSCRIPTIONAL ACTIVATOR PROTEIN LYSR"/>
    <property type="match status" value="1"/>
</dbReference>
<proteinExistence type="inferred from homology"/>
<feature type="domain" description="HTH lysR-type" evidence="5">
    <location>
        <begin position="1"/>
        <end position="58"/>
    </location>
</feature>
<sequence>MNLKQLAAFREVMLSGSVSQAARNLNLTQPAVSASLRTLEDELQLKLFERRQGRLIAVPEAHYLLAEASETLDRLAAAKQNLRSLSSKKSGVLQIVAMPGPSVFLLPKLISQFVADNDDVKVTLTTRSSQQVQQMVATQNFDLGIADLGADKITGVNLVEADILNSTGVCAVPARDPLAEKPLISASDLDGKPMAVLQHTHSSHVLTKATFDAVGATFNPRFESQYFLPLFTFVEAGQAYAIVDKLSAESYRLYTRGEPEIVFRPYVPEVVLRFALLTPAHRPSSMLASSFAELWKETVARIESDELLGS</sequence>
<dbReference type="Gene3D" id="3.40.190.290">
    <property type="match status" value="1"/>
</dbReference>
<dbReference type="SUPFAM" id="SSF46785">
    <property type="entry name" value="Winged helix' DNA-binding domain"/>
    <property type="match status" value="1"/>
</dbReference>
<keyword evidence="7" id="KW-1185">Reference proteome</keyword>
<dbReference type="EMBL" id="JBHMEA010000007">
    <property type="protein sequence ID" value="MFB9230415.1"/>
    <property type="molecule type" value="Genomic_DNA"/>
</dbReference>
<dbReference type="InterPro" id="IPR005119">
    <property type="entry name" value="LysR_subst-bd"/>
</dbReference>
<evidence type="ECO:0000256" key="3">
    <source>
        <dbReference type="ARBA" id="ARBA00023125"/>
    </source>
</evidence>
<dbReference type="Pfam" id="PF03466">
    <property type="entry name" value="LysR_substrate"/>
    <property type="match status" value="1"/>
</dbReference>
<keyword evidence="2" id="KW-0805">Transcription regulation</keyword>
<evidence type="ECO:0000256" key="1">
    <source>
        <dbReference type="ARBA" id="ARBA00009437"/>
    </source>
</evidence>
<keyword evidence="4" id="KW-0804">Transcription</keyword>